<organism evidence="1 2">
    <name type="scientific">Trichormus variabilis NIES-23</name>
    <dbReference type="NCBI Taxonomy" id="1973479"/>
    <lineage>
        <taxon>Bacteria</taxon>
        <taxon>Bacillati</taxon>
        <taxon>Cyanobacteriota</taxon>
        <taxon>Cyanophyceae</taxon>
        <taxon>Nostocales</taxon>
        <taxon>Nostocaceae</taxon>
        <taxon>Trichormus</taxon>
    </lineage>
</organism>
<dbReference type="AlphaFoldDB" id="A0A1Z4KHN8"/>
<dbReference type="CDD" id="cd02440">
    <property type="entry name" value="AdoMet_MTases"/>
    <property type="match status" value="1"/>
</dbReference>
<evidence type="ECO:0000313" key="1">
    <source>
        <dbReference type="EMBL" id="BAY68488.1"/>
    </source>
</evidence>
<accession>A0A1Z4KHN8</accession>
<protein>
    <recommendedName>
        <fullName evidence="3">Methyltransferase</fullName>
    </recommendedName>
</protein>
<reference evidence="1 2" key="1">
    <citation type="submission" date="2017-06" db="EMBL/GenBank/DDBJ databases">
        <title>Genome sequencing of cyanobaciteial culture collection at National Institute for Environmental Studies (NIES).</title>
        <authorList>
            <person name="Hirose Y."/>
            <person name="Shimura Y."/>
            <person name="Fujisawa T."/>
            <person name="Nakamura Y."/>
            <person name="Kawachi M."/>
        </authorList>
    </citation>
    <scope>NUCLEOTIDE SEQUENCE [LARGE SCALE GENOMIC DNA]</scope>
    <source>
        <strain evidence="1 2">NIES-23</strain>
    </source>
</reference>
<evidence type="ECO:0000313" key="2">
    <source>
        <dbReference type="Proteomes" id="UP000217507"/>
    </source>
</evidence>
<evidence type="ECO:0008006" key="3">
    <source>
        <dbReference type="Google" id="ProtNLM"/>
    </source>
</evidence>
<dbReference type="Gene3D" id="3.40.50.150">
    <property type="entry name" value="Vaccinia Virus protein VP39"/>
    <property type="match status" value="1"/>
</dbReference>
<name>A0A1Z4KHN8_ANAVA</name>
<dbReference type="Proteomes" id="UP000217507">
    <property type="component" value="Chromosome"/>
</dbReference>
<proteinExistence type="predicted"/>
<dbReference type="PANTHER" id="PTHR43861:SF6">
    <property type="entry name" value="METHYLTRANSFERASE TYPE 11"/>
    <property type="match status" value="1"/>
</dbReference>
<dbReference type="InterPro" id="IPR029063">
    <property type="entry name" value="SAM-dependent_MTases_sf"/>
</dbReference>
<sequence>MKNLEKCILCGSHNIVPHWKNVRSYNVSKCLDCSFLFLHEIIDDHELENYYSQSYFMASYAKTENNLIDAANNPKITAEAKEYANLIKLHHPEAHNVGEIGCSWGYLLYNLQNFGYSAKGFELSKTTAEMGSKQLGINITSGFFETQYNQFDVLILRHVLEHVPDPQDLLEKIYDSIKKDGLFILEGPNLDSISSRLFGKNVSWVSPPDHISFPNFISLIMACEKLGFTCIHKSSRRGRGISIFHQALLNSVGLMFGGKEKAKVNLGGINEKPNNQQLSSLKSAALKIVDFLDFLSSPMQPFLKQALLEEEMLIIFKK</sequence>
<gene>
    <name evidence="1" type="ORF">NIES23_12740</name>
</gene>
<dbReference type="Pfam" id="PF13489">
    <property type="entry name" value="Methyltransf_23"/>
    <property type="match status" value="1"/>
</dbReference>
<dbReference type="SUPFAM" id="SSF53335">
    <property type="entry name" value="S-adenosyl-L-methionine-dependent methyltransferases"/>
    <property type="match status" value="1"/>
</dbReference>
<dbReference type="EMBL" id="AP018216">
    <property type="protein sequence ID" value="BAY68488.1"/>
    <property type="molecule type" value="Genomic_DNA"/>
</dbReference>
<dbReference type="PANTHER" id="PTHR43861">
    <property type="entry name" value="TRANS-ACONITATE 2-METHYLTRANSFERASE-RELATED"/>
    <property type="match status" value="1"/>
</dbReference>